<name>A0A2S6AQK5_9NOCA</name>
<feature type="domain" description="DUF8176" evidence="2">
    <location>
        <begin position="118"/>
        <end position="226"/>
    </location>
</feature>
<gene>
    <name evidence="3" type="ORF">C5E45_15465</name>
</gene>
<keyword evidence="1" id="KW-0472">Membrane</keyword>
<proteinExistence type="predicted"/>
<organism evidence="3 4">
    <name type="scientific">Nocardia nova</name>
    <dbReference type="NCBI Taxonomy" id="37330"/>
    <lineage>
        <taxon>Bacteria</taxon>
        <taxon>Bacillati</taxon>
        <taxon>Actinomycetota</taxon>
        <taxon>Actinomycetes</taxon>
        <taxon>Mycobacteriales</taxon>
        <taxon>Nocardiaceae</taxon>
        <taxon>Nocardia</taxon>
    </lineage>
</organism>
<keyword evidence="1" id="KW-1133">Transmembrane helix</keyword>
<dbReference type="RefSeq" id="WP_104378335.1">
    <property type="nucleotide sequence ID" value="NZ_PSZC01000009.1"/>
</dbReference>
<accession>A0A2S6AQK5</accession>
<evidence type="ECO:0000259" key="2">
    <source>
        <dbReference type="Pfam" id="PF26527"/>
    </source>
</evidence>
<dbReference type="OrthoDB" id="4559298at2"/>
<protein>
    <recommendedName>
        <fullName evidence="2">DUF8176 domain-containing protein</fullName>
    </recommendedName>
</protein>
<dbReference type="InterPro" id="IPR058489">
    <property type="entry name" value="DUF8176"/>
</dbReference>
<evidence type="ECO:0000313" key="3">
    <source>
        <dbReference type="EMBL" id="PPJ37512.1"/>
    </source>
</evidence>
<evidence type="ECO:0000256" key="1">
    <source>
        <dbReference type="SAM" id="Phobius"/>
    </source>
</evidence>
<reference evidence="3 4" key="1">
    <citation type="submission" date="2018-02" db="EMBL/GenBank/DDBJ databases">
        <title>8 Nocardia nova and 1 Nocardia cyriacigeorgica strain used for evolution to TMP-SMX.</title>
        <authorList>
            <person name="Mehta H."/>
            <person name="Weng J."/>
            <person name="Shamoo Y."/>
        </authorList>
    </citation>
    <scope>NUCLEOTIDE SEQUENCE [LARGE SCALE GENOMIC DNA]</scope>
    <source>
        <strain evidence="3 4">MDA3139</strain>
    </source>
</reference>
<dbReference type="Proteomes" id="UP000239874">
    <property type="component" value="Unassembled WGS sequence"/>
</dbReference>
<evidence type="ECO:0000313" key="4">
    <source>
        <dbReference type="Proteomes" id="UP000239874"/>
    </source>
</evidence>
<dbReference type="AlphaFoldDB" id="A0A2S6AQK5"/>
<dbReference type="Pfam" id="PF26527">
    <property type="entry name" value="DUF8176"/>
    <property type="match status" value="1"/>
</dbReference>
<comment type="caution">
    <text evidence="3">The sequence shown here is derived from an EMBL/GenBank/DDBJ whole genome shotgun (WGS) entry which is preliminary data.</text>
</comment>
<keyword evidence="1" id="KW-0812">Transmembrane</keyword>
<feature type="transmembrane region" description="Helical" evidence="1">
    <location>
        <begin position="63"/>
        <end position="86"/>
    </location>
</feature>
<dbReference type="EMBL" id="PSZC01000009">
    <property type="protein sequence ID" value="PPJ37512.1"/>
    <property type="molecule type" value="Genomic_DNA"/>
</dbReference>
<sequence>MPHTTSADTTPAPGDEWRWLEPDCSKELQSEPTQLHPGRTDTHLAPQALGQEHPRLGMPSARVWIVVGATVTVAAVLVLIGALVVADPGGHGLAPTQTAAPPTSNAAAAGGACAGLTGTTVTDRDGDTRTVAGVVASFENAYYRLRNADAALRVVAPEAGLAVDALAAGIASIPAGSTYCVAITPIAGGSANVHVVEQHPDRTRTDYLQVINTRPAGPGLVITNIQKQAGP</sequence>